<organism evidence="2 3">
    <name type="scientific">Paraburkholderia panacisoli</name>
    <dbReference type="NCBI Taxonomy" id="2603818"/>
    <lineage>
        <taxon>Bacteria</taxon>
        <taxon>Pseudomonadati</taxon>
        <taxon>Pseudomonadota</taxon>
        <taxon>Betaproteobacteria</taxon>
        <taxon>Burkholderiales</taxon>
        <taxon>Burkholderiaceae</taxon>
        <taxon>Paraburkholderia</taxon>
    </lineage>
</organism>
<dbReference type="EMBL" id="VTUZ01000016">
    <property type="protein sequence ID" value="KAA1007654.1"/>
    <property type="molecule type" value="Genomic_DNA"/>
</dbReference>
<gene>
    <name evidence="2" type="ORF">FVF58_23295</name>
</gene>
<evidence type="ECO:0000256" key="1">
    <source>
        <dbReference type="SAM" id="Phobius"/>
    </source>
</evidence>
<dbReference type="Proteomes" id="UP000325273">
    <property type="component" value="Unassembled WGS sequence"/>
</dbReference>
<feature type="transmembrane region" description="Helical" evidence="1">
    <location>
        <begin position="40"/>
        <end position="60"/>
    </location>
</feature>
<dbReference type="RefSeq" id="WP_149672197.1">
    <property type="nucleotide sequence ID" value="NZ_VTUZ01000016.1"/>
</dbReference>
<dbReference type="AlphaFoldDB" id="A0A5B0GXN0"/>
<name>A0A5B0GXN0_9BURK</name>
<keyword evidence="1" id="KW-0812">Transmembrane</keyword>
<evidence type="ECO:0000313" key="3">
    <source>
        <dbReference type="Proteomes" id="UP000325273"/>
    </source>
</evidence>
<protein>
    <submittedName>
        <fullName evidence="2">Uncharacterized protein</fullName>
    </submittedName>
</protein>
<sequence length="61" mass="6604">MTISNPFEICFLLVVFSLLGIVLIGNMLRALKLERYRPSLAGAIIGVATGMAVIEALPWIS</sequence>
<evidence type="ECO:0000313" key="2">
    <source>
        <dbReference type="EMBL" id="KAA1007654.1"/>
    </source>
</evidence>
<keyword evidence="3" id="KW-1185">Reference proteome</keyword>
<comment type="caution">
    <text evidence="2">The sequence shown here is derived from an EMBL/GenBank/DDBJ whole genome shotgun (WGS) entry which is preliminary data.</text>
</comment>
<reference evidence="2 3" key="1">
    <citation type="submission" date="2019-08" db="EMBL/GenBank/DDBJ databases">
        <title>Paraburkholderia sp. DCY113.</title>
        <authorList>
            <person name="Kang J."/>
        </authorList>
    </citation>
    <scope>NUCLEOTIDE SEQUENCE [LARGE SCALE GENOMIC DNA]</scope>
    <source>
        <strain evidence="2 3">DCY113</strain>
    </source>
</reference>
<proteinExistence type="predicted"/>
<keyword evidence="1" id="KW-1133">Transmembrane helix</keyword>
<keyword evidence="1" id="KW-0472">Membrane</keyword>
<accession>A0A5B0GXN0</accession>
<feature type="transmembrane region" description="Helical" evidence="1">
    <location>
        <begin position="6"/>
        <end position="28"/>
    </location>
</feature>